<dbReference type="InterPro" id="IPR027417">
    <property type="entry name" value="P-loop_NTPase"/>
</dbReference>
<evidence type="ECO:0000313" key="6">
    <source>
        <dbReference type="EMBL" id="MBU9728410.1"/>
    </source>
</evidence>
<dbReference type="PROSITE" id="PS50893">
    <property type="entry name" value="ABC_TRANSPORTER_2"/>
    <property type="match status" value="2"/>
</dbReference>
<dbReference type="SUPFAM" id="SSF52540">
    <property type="entry name" value="P-loop containing nucleoside triphosphate hydrolases"/>
    <property type="match status" value="2"/>
</dbReference>
<evidence type="ECO:0000259" key="5">
    <source>
        <dbReference type="PROSITE" id="PS50893"/>
    </source>
</evidence>
<feature type="domain" description="ABC transporter" evidence="5">
    <location>
        <begin position="256"/>
        <end position="499"/>
    </location>
</feature>
<dbReference type="PANTHER" id="PTHR43790">
    <property type="entry name" value="CARBOHYDRATE TRANSPORT ATP-BINDING PROTEIN MG119-RELATED"/>
    <property type="match status" value="1"/>
</dbReference>
<evidence type="ECO:0000256" key="1">
    <source>
        <dbReference type="ARBA" id="ARBA00022448"/>
    </source>
</evidence>
<evidence type="ECO:0000256" key="2">
    <source>
        <dbReference type="ARBA" id="ARBA00022737"/>
    </source>
</evidence>
<evidence type="ECO:0000256" key="3">
    <source>
        <dbReference type="ARBA" id="ARBA00022741"/>
    </source>
</evidence>
<dbReference type="PANTHER" id="PTHR43790:SF9">
    <property type="entry name" value="GALACTOFURANOSE TRANSPORTER ATP-BINDING PROTEIN YTFR"/>
    <property type="match status" value="1"/>
</dbReference>
<accession>A0ABS6KD23</accession>
<sequence>MPLLTMRNIDKSFFGKFANQKVNLDVEAGEVHALLGENGAGKTTLMNILYGIYTKDAGEIYYDGQPVEFRSPKEAIAHKIGMVHQHFMLVPTLTVSQNITLGLREKGYPCSNRKQLNQKITQISSQYGLAIDPDAKVNTLSVGEQQRVEIMKLLYRDARLLILDEPTAVLTPQETKNFFRVLKKLREDGRSVILITHHIPEVMDIADQVTVLRDTRSIITAPITELTEEKLSEYMIGRQLKPIERPMDTAREGTGLEVRELKMIRKGVARLNGISFCIAPGEILGIAGVDGNGQKELVEAIMGIGKTPGGSVLLYGEEIKNLPIRSRIRRGLGYISDDRQQDELLMDMNLAENMLLKMYEDKTMNRHGIIHKKSLYAKTQAAIENYDIKTYSLEIPIRLLSGGNQQKLVLARELAGEPRALVVSQPTRGLDIGASEFIREQLLAGKKNGCSILLISADLEEILALSDRIAVIHGGRIMGIVPNTGEVDMTAVGLMMAGRDSMAEREEGEDADE</sequence>
<keyword evidence="1" id="KW-0813">Transport</keyword>
<reference evidence="6 7" key="1">
    <citation type="submission" date="2021-06" db="EMBL/GenBank/DDBJ databases">
        <title>Description of novel taxa of the family Lachnospiraceae.</title>
        <authorList>
            <person name="Chaplin A.V."/>
            <person name="Sokolova S.R."/>
            <person name="Pikina A.P."/>
            <person name="Korzhanova M."/>
            <person name="Belova V."/>
            <person name="Korostin D."/>
            <person name="Efimov B.A."/>
        </authorList>
    </citation>
    <scope>NUCLEOTIDE SEQUENCE [LARGE SCALE GENOMIC DNA]</scope>
    <source>
        <strain evidence="6 7">ASD4241</strain>
    </source>
</reference>
<gene>
    <name evidence="6" type="ORF">KTH90_20635</name>
</gene>
<keyword evidence="2" id="KW-0677">Repeat</keyword>
<protein>
    <submittedName>
        <fullName evidence="6">ABC transporter ATP-binding protein</fullName>
    </submittedName>
</protein>
<evidence type="ECO:0000313" key="7">
    <source>
        <dbReference type="Proteomes" id="UP001314681"/>
    </source>
</evidence>
<dbReference type="Pfam" id="PF00005">
    <property type="entry name" value="ABC_tran"/>
    <property type="match status" value="2"/>
</dbReference>
<name>A0ABS6KD23_9FIRM</name>
<dbReference type="InterPro" id="IPR003593">
    <property type="entry name" value="AAA+_ATPase"/>
</dbReference>
<dbReference type="InterPro" id="IPR050107">
    <property type="entry name" value="ABC_carbohydrate_import_ATPase"/>
</dbReference>
<dbReference type="Proteomes" id="UP001314681">
    <property type="component" value="Unassembled WGS sequence"/>
</dbReference>
<dbReference type="CDD" id="cd03215">
    <property type="entry name" value="ABC_Carb_Monos_II"/>
    <property type="match status" value="1"/>
</dbReference>
<dbReference type="Gene3D" id="3.40.50.300">
    <property type="entry name" value="P-loop containing nucleotide triphosphate hydrolases"/>
    <property type="match status" value="2"/>
</dbReference>
<keyword evidence="7" id="KW-1185">Reference proteome</keyword>
<evidence type="ECO:0000256" key="4">
    <source>
        <dbReference type="ARBA" id="ARBA00022840"/>
    </source>
</evidence>
<feature type="domain" description="ABC transporter" evidence="5">
    <location>
        <begin position="4"/>
        <end position="239"/>
    </location>
</feature>
<comment type="caution">
    <text evidence="6">The sequence shown here is derived from an EMBL/GenBank/DDBJ whole genome shotgun (WGS) entry which is preliminary data.</text>
</comment>
<dbReference type="PROSITE" id="PS00211">
    <property type="entry name" value="ABC_TRANSPORTER_1"/>
    <property type="match status" value="1"/>
</dbReference>
<keyword evidence="4 6" id="KW-0067">ATP-binding</keyword>
<dbReference type="CDD" id="cd03216">
    <property type="entry name" value="ABC_Carb_Monos_I"/>
    <property type="match status" value="1"/>
</dbReference>
<dbReference type="SMART" id="SM00382">
    <property type="entry name" value="AAA"/>
    <property type="match status" value="1"/>
</dbReference>
<dbReference type="InterPro" id="IPR017871">
    <property type="entry name" value="ABC_transporter-like_CS"/>
</dbReference>
<dbReference type="InterPro" id="IPR003439">
    <property type="entry name" value="ABC_transporter-like_ATP-bd"/>
</dbReference>
<proteinExistence type="predicted"/>
<keyword evidence="3" id="KW-0547">Nucleotide-binding</keyword>
<dbReference type="RefSeq" id="WP_238727411.1">
    <property type="nucleotide sequence ID" value="NZ_JAHQCX010000019.1"/>
</dbReference>
<organism evidence="6 7">
    <name type="scientific">Diplocloster modestus</name>
    <dbReference type="NCBI Taxonomy" id="2850322"/>
    <lineage>
        <taxon>Bacteria</taxon>
        <taxon>Bacillati</taxon>
        <taxon>Bacillota</taxon>
        <taxon>Clostridia</taxon>
        <taxon>Lachnospirales</taxon>
        <taxon>Lachnospiraceae</taxon>
        <taxon>Diplocloster</taxon>
    </lineage>
</organism>
<dbReference type="GO" id="GO:0005524">
    <property type="term" value="F:ATP binding"/>
    <property type="evidence" value="ECO:0007669"/>
    <property type="project" value="UniProtKB-KW"/>
</dbReference>
<dbReference type="EMBL" id="JAHQCX010000019">
    <property type="protein sequence ID" value="MBU9728410.1"/>
    <property type="molecule type" value="Genomic_DNA"/>
</dbReference>